<evidence type="ECO:0000259" key="2">
    <source>
        <dbReference type="Pfam" id="PF13505"/>
    </source>
</evidence>
<dbReference type="InterPro" id="IPR011250">
    <property type="entry name" value="OMP/PagP_B-barrel"/>
</dbReference>
<name>A0A1H5XXS0_9BACT</name>
<dbReference type="OrthoDB" id="121884at2"/>
<evidence type="ECO:0000313" key="4">
    <source>
        <dbReference type="Proteomes" id="UP000236728"/>
    </source>
</evidence>
<accession>A0A1H5XXS0</accession>
<proteinExistence type="predicted"/>
<dbReference type="AlphaFoldDB" id="A0A1H5XXS0"/>
<reference evidence="3 4" key="1">
    <citation type="submission" date="2016-10" db="EMBL/GenBank/DDBJ databases">
        <authorList>
            <person name="de Groot N.N."/>
        </authorList>
    </citation>
    <scope>NUCLEOTIDE SEQUENCE [LARGE SCALE GENOMIC DNA]</scope>
    <source>
        <strain evidence="3 4">DSM 22489</strain>
    </source>
</reference>
<dbReference type="Pfam" id="PF13505">
    <property type="entry name" value="OMP_b-brl"/>
    <property type="match status" value="1"/>
</dbReference>
<dbReference type="EMBL" id="FNVA01000003">
    <property type="protein sequence ID" value="SEG16458.1"/>
    <property type="molecule type" value="Genomic_DNA"/>
</dbReference>
<keyword evidence="1" id="KW-0732">Signal</keyword>
<protein>
    <submittedName>
        <fullName evidence="3">Opacity protein</fullName>
    </submittedName>
</protein>
<gene>
    <name evidence="3" type="ORF">SAMN05421819_2022</name>
</gene>
<keyword evidence="4" id="KW-1185">Reference proteome</keyword>
<sequence length="256" mass="28142">MQSLPRENGEVDAMHAAGCTVKTRRCRAAITAKRKFQNVDVIELRNLSVETDVKPLRECLRLAAFALSVVPIAARGQASPTAAAPGTLQLGGSAVLVHSNYLPWDTDGNPAPLSDLTRTVRSLGFGVYGNYDFNGHLGIALDFARVAASNDTSTQTSFEGGLRYKLFERGRFTPYARGSFGRGVYGYSNNVASVGYNLYGLAGGVDYRFTHYLNLRAEYEYQGWMNVPLRNPEPQMFKLGVAYRFGSDIQTTHTHK</sequence>
<dbReference type="SUPFAM" id="SSF56925">
    <property type="entry name" value="OMPA-like"/>
    <property type="match status" value="1"/>
</dbReference>
<dbReference type="RefSeq" id="WP_103932933.1">
    <property type="nucleotide sequence ID" value="NZ_FNVA01000003.1"/>
</dbReference>
<feature type="domain" description="Outer membrane protein beta-barrel" evidence="2">
    <location>
        <begin position="78"/>
        <end position="245"/>
    </location>
</feature>
<dbReference type="Gene3D" id="2.40.160.20">
    <property type="match status" value="1"/>
</dbReference>
<dbReference type="InterPro" id="IPR027385">
    <property type="entry name" value="Beta-barrel_OMP"/>
</dbReference>
<evidence type="ECO:0000313" key="3">
    <source>
        <dbReference type="EMBL" id="SEG16458.1"/>
    </source>
</evidence>
<organism evidence="3 4">
    <name type="scientific">Bryocella elongata</name>
    <dbReference type="NCBI Taxonomy" id="863522"/>
    <lineage>
        <taxon>Bacteria</taxon>
        <taxon>Pseudomonadati</taxon>
        <taxon>Acidobacteriota</taxon>
        <taxon>Terriglobia</taxon>
        <taxon>Terriglobales</taxon>
        <taxon>Acidobacteriaceae</taxon>
        <taxon>Bryocella</taxon>
    </lineage>
</organism>
<dbReference type="Proteomes" id="UP000236728">
    <property type="component" value="Unassembled WGS sequence"/>
</dbReference>
<evidence type="ECO:0000256" key="1">
    <source>
        <dbReference type="ARBA" id="ARBA00022729"/>
    </source>
</evidence>